<dbReference type="Gene3D" id="1.10.8.10">
    <property type="entry name" value="DNA helicase RuvA subunit, C-terminal domain"/>
    <property type="match status" value="1"/>
</dbReference>
<dbReference type="FunFam" id="2.40.50.740:FF:000001">
    <property type="entry name" value="40S ribosomal protein S4"/>
    <property type="match status" value="1"/>
</dbReference>
<dbReference type="GO" id="GO:0004842">
    <property type="term" value="F:ubiquitin-protein transferase activity"/>
    <property type="evidence" value="ECO:0007669"/>
    <property type="project" value="InterPro"/>
</dbReference>
<dbReference type="InterPro" id="IPR013843">
    <property type="entry name" value="Ribosomal_eS4_N"/>
</dbReference>
<evidence type="ECO:0000256" key="8">
    <source>
        <dbReference type="PROSITE-ProRule" id="PRU00104"/>
    </source>
</evidence>
<dbReference type="FunFam" id="3.10.290.10:FF:000002">
    <property type="entry name" value="40S ribosomal protein S4"/>
    <property type="match status" value="1"/>
</dbReference>
<dbReference type="SMART" id="SM00119">
    <property type="entry name" value="HECTc"/>
    <property type="match status" value="1"/>
</dbReference>
<dbReference type="InterPro" id="IPR000569">
    <property type="entry name" value="HECT_dom"/>
</dbReference>
<dbReference type="Pfam" id="PF00632">
    <property type="entry name" value="HECT"/>
    <property type="match status" value="1"/>
</dbReference>
<feature type="active site" description="Glycyl thioester intermediate" evidence="8">
    <location>
        <position position="1225"/>
    </location>
</feature>
<keyword evidence="6" id="KW-0689">Ribosomal protein</keyword>
<feature type="non-terminal residue" evidence="13">
    <location>
        <position position="1"/>
    </location>
</feature>
<protein>
    <recommendedName>
        <fullName evidence="12">HECT domain-containing protein</fullName>
    </recommendedName>
</protein>
<evidence type="ECO:0000256" key="11">
    <source>
        <dbReference type="SAM" id="MobiDB-lite"/>
    </source>
</evidence>
<name>A0A3M7KST5_AUXPR</name>
<evidence type="ECO:0000256" key="9">
    <source>
        <dbReference type="PROSITE-ProRule" id="PRU00182"/>
    </source>
</evidence>
<evidence type="ECO:0000313" key="13">
    <source>
        <dbReference type="EMBL" id="RMZ53593.1"/>
    </source>
</evidence>
<dbReference type="InterPro" id="IPR000876">
    <property type="entry name" value="Ribosomal_eS4"/>
</dbReference>
<dbReference type="Gene3D" id="3.30.2410.10">
    <property type="entry name" value="Hect, E3 ligase catalytic domain"/>
    <property type="match status" value="1"/>
</dbReference>
<dbReference type="Gene3D" id="3.90.1750.10">
    <property type="entry name" value="Hect, E3 ligase catalytic domains"/>
    <property type="match status" value="1"/>
</dbReference>
<dbReference type="InterPro" id="IPR013845">
    <property type="entry name" value="Ribosomal_eS4_central_region"/>
</dbReference>
<dbReference type="InterPro" id="IPR009060">
    <property type="entry name" value="UBA-like_sf"/>
</dbReference>
<evidence type="ECO:0000313" key="14">
    <source>
        <dbReference type="Proteomes" id="UP000279271"/>
    </source>
</evidence>
<sequence>ASDGSSSLWKQGSLNLPAPEDSGFPGTHPDMCIVRIRRNHLLEVLLAACQSLLLGDPRCSQSLVPRLCGVVLAAPATTRHLLVKWWAECPAALLEARVVRPLQRYLTDELYTTKKLTVSVMNVIKVLARVEEGSAAGRVLPPDAFYNELISEKLDVLDHYVAWRQTHDTPAHAPGAPTTMVRGPKKHLKRLNAPKHWMLDKLGGILAPKPSAGPHKTRECLPLILLLRNRLRYALTGREVVAILKNRLVQVDGKVRTDKTYPVGFMDTITIPKTDEHFRLVYDAKGRFVVHRISKEEATYKLCKVKRMQFGKGAIPYIATHDGRTIRYPDPDIRENDTVLLDLETGKIREFVHFDVGSLVMVTGGHNNGRVGTITRKEKHKGSFDIVYIRDAVGHSFATRATNVFVIGKGDKPLVSLPKGKGIRQSILQEQAKIFGKTAAGDVDCQISPHSPLVSTELDENGWVCGDNSCGQLGVGPGAQEVHEPQPLKVARRWACLAMGASHTAAVTGQGEVYTWGLNDCAQLGMSSGRGPTVDTPRRMELLVGWNVRGMACGAAHTVAFTMQDVITWGANDRGQCGHGERAEPDWVKPRSIKMLHDLMITQPGVCLGRQLARPAGTGRRGRPAHAHPGEVEWRGECVFVEACVWVVWLRGAEREWGERGDGSRGDSHSAALTNNGFLFTWGANCQGQLGLPAAAEVAAAAAMHRSASERRRVNRRVNQRFLTAMLEMEIPQDRAELALHETGNVGVEVAAEWLFSVPDDVLETHLAADPGTPVEELGEAHPDREPAASSPAGSSVVGARGGAAADAWLGVSTVEGGGGSEAAAPAGASPLCRTGSGGRRRRRLPGRGGRWRGFALRLGQHPLLPVLPRAQRQQPPQTSGPAAPAPPLTCMACAISPGSGVLSPDYGMLSYQPESRTYWFCPVTLEGEGAFLLLGLVLGLAIYNGVLLDFPLPLALYRKILGQEVRLRDLEDMQPSLGKGLRALLQYEPPVEEVECEAMQVEVGVGGGDDAMEVDAATSSRHAAFRVNGAATTRATGAPAARPAPTPCALPGHSVEEVFCQSFVVEVAGWGERRAVELKPGGAGIPVTEDSRREFVDAYVDFWLNTSVHAQFEAFARGFLMLCGGPALQLFSATELERLVCGNPCLDFEGLQRSARYEGGYSADHRVVQWLWDVVGELDADERRLFLKFFTGSDRAPIGGLANLRCVIQRDGADSNKLPTSHTCFNTLLLPSYRSREKLADRLKLAILNSEGFGLE</sequence>
<dbReference type="GO" id="GO:0022627">
    <property type="term" value="C:cytosolic small ribosomal subunit"/>
    <property type="evidence" value="ECO:0007669"/>
    <property type="project" value="TreeGrafter"/>
</dbReference>
<dbReference type="GO" id="GO:0019843">
    <property type="term" value="F:rRNA binding"/>
    <property type="evidence" value="ECO:0007669"/>
    <property type="project" value="UniProtKB-KW"/>
</dbReference>
<dbReference type="PROSITE" id="PS50889">
    <property type="entry name" value="S4"/>
    <property type="match status" value="1"/>
</dbReference>
<evidence type="ECO:0000256" key="6">
    <source>
        <dbReference type="ARBA" id="ARBA00022980"/>
    </source>
</evidence>
<comment type="similarity">
    <text evidence="1">Belongs to the eukaryotic ribosomal protein eS4 family.</text>
</comment>
<dbReference type="GO" id="GO:0003735">
    <property type="term" value="F:structural constituent of ribosome"/>
    <property type="evidence" value="ECO:0007669"/>
    <property type="project" value="InterPro"/>
</dbReference>
<dbReference type="AlphaFoldDB" id="A0A3M7KST5"/>
<evidence type="ECO:0000256" key="10">
    <source>
        <dbReference type="PROSITE-ProRule" id="PRU00235"/>
    </source>
</evidence>
<dbReference type="InterPro" id="IPR000408">
    <property type="entry name" value="Reg_chr_condens"/>
</dbReference>
<dbReference type="Proteomes" id="UP000279271">
    <property type="component" value="Unassembled WGS sequence"/>
</dbReference>
<evidence type="ECO:0000256" key="5">
    <source>
        <dbReference type="ARBA" id="ARBA00022884"/>
    </source>
</evidence>
<dbReference type="Pfam" id="PF16121">
    <property type="entry name" value="40S_S4_C"/>
    <property type="match status" value="1"/>
</dbReference>
<dbReference type="Pfam" id="PF00900">
    <property type="entry name" value="Ribosomal_S4e"/>
    <property type="match status" value="1"/>
</dbReference>
<proteinExistence type="inferred from homology"/>
<dbReference type="InterPro" id="IPR041982">
    <property type="entry name" value="Ribosomal_eS4_KOW"/>
</dbReference>
<dbReference type="Gene3D" id="2.30.30.30">
    <property type="match status" value="1"/>
</dbReference>
<evidence type="ECO:0000256" key="3">
    <source>
        <dbReference type="ARBA" id="ARBA00022730"/>
    </source>
</evidence>
<dbReference type="Gene3D" id="2.40.50.740">
    <property type="match status" value="1"/>
</dbReference>
<feature type="region of interest" description="Disordered" evidence="11">
    <location>
        <begin position="819"/>
        <end position="845"/>
    </location>
</feature>
<dbReference type="InterPro" id="IPR032277">
    <property type="entry name" value="Ribosomal_eS4_C"/>
</dbReference>
<dbReference type="PANTHER" id="PTHR11581">
    <property type="entry name" value="30S/40S RIBOSOMAL PROTEIN S4"/>
    <property type="match status" value="1"/>
</dbReference>
<dbReference type="SMART" id="SM00363">
    <property type="entry name" value="S4"/>
    <property type="match status" value="1"/>
</dbReference>
<dbReference type="InterPro" id="IPR036986">
    <property type="entry name" value="S4_RNA-bd_sf"/>
</dbReference>
<dbReference type="PROSITE" id="PS50237">
    <property type="entry name" value="HECT"/>
    <property type="match status" value="1"/>
</dbReference>
<dbReference type="Pfam" id="PF22562">
    <property type="entry name" value="UBA_7"/>
    <property type="match status" value="1"/>
</dbReference>
<dbReference type="Pfam" id="PF08071">
    <property type="entry name" value="RS4NT"/>
    <property type="match status" value="1"/>
</dbReference>
<gene>
    <name evidence="13" type="ORF">APUTEX25_003415</name>
</gene>
<dbReference type="Gene3D" id="2.130.10.30">
    <property type="entry name" value="Regulator of chromosome condensation 1/beta-lactamase-inhibitor protein II"/>
    <property type="match status" value="2"/>
</dbReference>
<dbReference type="FunFam" id="2.30.30.30:FF:000005">
    <property type="entry name" value="40S ribosomal protein S4"/>
    <property type="match status" value="1"/>
</dbReference>
<feature type="repeat" description="RCC1" evidence="10">
    <location>
        <begin position="511"/>
        <end position="564"/>
    </location>
</feature>
<feature type="compositionally biased region" description="Low complexity" evidence="11">
    <location>
        <begin position="822"/>
        <end position="835"/>
    </location>
</feature>
<feature type="region of interest" description="Disordered" evidence="11">
    <location>
        <begin position="772"/>
        <end position="799"/>
    </location>
</feature>
<dbReference type="InterPro" id="IPR002942">
    <property type="entry name" value="S4_RNA-bd"/>
</dbReference>
<dbReference type="Gene3D" id="3.30.2160.10">
    <property type="entry name" value="Hect, E3 ligase catalytic domain"/>
    <property type="match status" value="1"/>
</dbReference>
<keyword evidence="7" id="KW-0687">Ribonucleoprotein</keyword>
<dbReference type="PROSITE" id="PS50012">
    <property type="entry name" value="RCC1_3"/>
    <property type="match status" value="2"/>
</dbReference>
<dbReference type="SUPFAM" id="SSF56204">
    <property type="entry name" value="Hect, E3 ligase catalytic domain"/>
    <property type="match status" value="1"/>
</dbReference>
<dbReference type="InterPro" id="IPR038237">
    <property type="entry name" value="Ribosomal_eS4_central_sf"/>
</dbReference>
<keyword evidence="2" id="KW-0808">Transferase</keyword>
<evidence type="ECO:0000259" key="12">
    <source>
        <dbReference type="PROSITE" id="PS50237"/>
    </source>
</evidence>
<dbReference type="CDD" id="cd06087">
    <property type="entry name" value="KOW_RPS4"/>
    <property type="match status" value="1"/>
</dbReference>
<reference evidence="14" key="1">
    <citation type="journal article" date="2018" name="Algal Res.">
        <title>Characterization of plant carbon substrate utilization by Auxenochlorella protothecoides.</title>
        <authorList>
            <person name="Vogler B.W."/>
            <person name="Starkenburg S.R."/>
            <person name="Sudasinghe N."/>
            <person name="Schambach J.Y."/>
            <person name="Rollin J.A."/>
            <person name="Pattathil S."/>
            <person name="Barry A.N."/>
        </authorList>
    </citation>
    <scope>NUCLEOTIDE SEQUENCE [LARGE SCALE GENOMIC DNA]</scope>
    <source>
        <strain evidence="14">UTEX 25</strain>
    </source>
</reference>
<accession>A0A3M7KST5</accession>
<dbReference type="InterPro" id="IPR014722">
    <property type="entry name" value="Rib_uL2_dom2"/>
</dbReference>
<dbReference type="GO" id="GO:0006412">
    <property type="term" value="P:translation"/>
    <property type="evidence" value="ECO:0007669"/>
    <property type="project" value="InterPro"/>
</dbReference>
<dbReference type="PROSITE" id="PS00528">
    <property type="entry name" value="RIBOSOMAL_S4E"/>
    <property type="match status" value="1"/>
</dbReference>
<keyword evidence="4 8" id="KW-0833">Ubl conjugation pathway</keyword>
<dbReference type="InterPro" id="IPR018199">
    <property type="entry name" value="Ribosomal_eS4_N_CS"/>
</dbReference>
<keyword evidence="5 9" id="KW-0694">RNA-binding</keyword>
<evidence type="ECO:0000256" key="7">
    <source>
        <dbReference type="ARBA" id="ARBA00023274"/>
    </source>
</evidence>
<dbReference type="InterPro" id="IPR035983">
    <property type="entry name" value="Hect_E3_ubiquitin_ligase"/>
</dbReference>
<feature type="compositionally biased region" description="Low complexity" evidence="11">
    <location>
        <begin position="788"/>
        <end position="799"/>
    </location>
</feature>
<dbReference type="InterPro" id="IPR009091">
    <property type="entry name" value="RCC1/BLIP-II"/>
</dbReference>
<feature type="repeat" description="RCC1" evidence="10">
    <location>
        <begin position="460"/>
        <end position="510"/>
    </location>
</feature>
<dbReference type="EMBL" id="QOKY01000197">
    <property type="protein sequence ID" value="RMZ53593.1"/>
    <property type="molecule type" value="Genomic_DNA"/>
</dbReference>
<evidence type="ECO:0000256" key="1">
    <source>
        <dbReference type="ARBA" id="ARBA00007500"/>
    </source>
</evidence>
<comment type="caution">
    <text evidence="13">The sequence shown here is derived from an EMBL/GenBank/DDBJ whole genome shotgun (WGS) entry which is preliminary data.</text>
</comment>
<dbReference type="Gene3D" id="3.10.290.10">
    <property type="entry name" value="RNA-binding S4 domain"/>
    <property type="match status" value="1"/>
</dbReference>
<keyword evidence="3 9" id="KW-0699">rRNA-binding</keyword>
<dbReference type="FunFam" id="3.30.2410.10:FF:000003">
    <property type="entry name" value="probable E3 ubiquitin-protein ligase HERC4 isoform X1"/>
    <property type="match status" value="1"/>
</dbReference>
<feature type="non-terminal residue" evidence="13">
    <location>
        <position position="1257"/>
    </location>
</feature>
<dbReference type="PRINTS" id="PR00633">
    <property type="entry name" value="RCCNDNSATION"/>
</dbReference>
<feature type="domain" description="HECT" evidence="12">
    <location>
        <begin position="902"/>
        <end position="1257"/>
    </location>
</feature>
<evidence type="ECO:0000256" key="2">
    <source>
        <dbReference type="ARBA" id="ARBA00022679"/>
    </source>
</evidence>
<dbReference type="SUPFAM" id="SSF46934">
    <property type="entry name" value="UBA-like"/>
    <property type="match status" value="1"/>
</dbReference>
<dbReference type="Pfam" id="PF00415">
    <property type="entry name" value="RCC1"/>
    <property type="match status" value="2"/>
</dbReference>
<dbReference type="CDD" id="cd00165">
    <property type="entry name" value="S4"/>
    <property type="match status" value="1"/>
</dbReference>
<dbReference type="InterPro" id="IPR015940">
    <property type="entry name" value="UBA"/>
</dbReference>
<dbReference type="HAMAP" id="MF_00485">
    <property type="entry name" value="Ribosomal_eS4"/>
    <property type="match status" value="1"/>
</dbReference>
<dbReference type="SUPFAM" id="SSF50985">
    <property type="entry name" value="RCC1/BLIP-II"/>
    <property type="match status" value="1"/>
</dbReference>
<dbReference type="PANTHER" id="PTHR11581:SF0">
    <property type="entry name" value="SMALL RIBOSOMAL SUBUNIT PROTEIN ES4"/>
    <property type="match status" value="1"/>
</dbReference>
<evidence type="ECO:0000256" key="4">
    <source>
        <dbReference type="ARBA" id="ARBA00022786"/>
    </source>
</evidence>
<organism evidence="13 14">
    <name type="scientific">Auxenochlorella protothecoides</name>
    <name type="common">Green microalga</name>
    <name type="synonym">Chlorella protothecoides</name>
    <dbReference type="NCBI Taxonomy" id="3075"/>
    <lineage>
        <taxon>Eukaryota</taxon>
        <taxon>Viridiplantae</taxon>
        <taxon>Chlorophyta</taxon>
        <taxon>core chlorophytes</taxon>
        <taxon>Trebouxiophyceae</taxon>
        <taxon>Chlorellales</taxon>
        <taxon>Chlorellaceae</taxon>
        <taxon>Auxenochlorella</taxon>
    </lineage>
</organism>